<dbReference type="GO" id="GO:0005634">
    <property type="term" value="C:nucleus"/>
    <property type="evidence" value="ECO:0007669"/>
    <property type="project" value="UniProtKB-SubCell"/>
</dbReference>
<comment type="subcellular location">
    <subcellularLocation>
        <location evidence="2">Nucleus</location>
    </subcellularLocation>
</comment>
<dbReference type="FunFam" id="1.10.150.670:FF:000011">
    <property type="entry name" value="Histone-lysine N-methyltransferase"/>
    <property type="match status" value="1"/>
</dbReference>
<dbReference type="CDD" id="cd21151">
    <property type="entry name" value="PUA_Nip7-like"/>
    <property type="match status" value="1"/>
</dbReference>
<keyword evidence="2" id="KW-0233">DNA recombination</keyword>
<keyword evidence="2" id="KW-0540">Nuclease</keyword>
<keyword evidence="2" id="KW-0234">DNA repair</keyword>
<reference evidence="5" key="1">
    <citation type="submission" date="2010-08" db="EMBL/GenBank/DDBJ databases">
        <authorList>
            <consortium name="Caenorhabditis japonica Sequencing Consortium"/>
            <person name="Wilson R.K."/>
        </authorList>
    </citation>
    <scope>NUCLEOTIDE SEQUENCE [LARGE SCALE GENOMIC DNA]</scope>
    <source>
        <strain evidence="5">DF5081</strain>
    </source>
</reference>
<dbReference type="SUPFAM" id="SSF88697">
    <property type="entry name" value="PUA domain-like"/>
    <property type="match status" value="1"/>
</dbReference>
<name>A0A8R1DMW8_CAEJA</name>
<comment type="function">
    <text evidence="2">Interacts with EME1 to form a DNA structure-specific endonuclease with substrate preference for branched DNA structures with a 5'-end at the branch nick. Typical substrates include 3'-flap structures, D-loops, replication forks and nicked Holliday junctions. May be required in mitosis for the processing of stalled or collapsed replication fork intermediates. May be required in meiosis for the repair of meiosis-specific double strand breaks subsequent to single-end invasion (SEI).</text>
</comment>
<evidence type="ECO:0000256" key="1">
    <source>
        <dbReference type="ARBA" id="ARBA00004087"/>
    </source>
</evidence>
<dbReference type="CDD" id="cd21146">
    <property type="entry name" value="Nip7_N_euk"/>
    <property type="match status" value="1"/>
</dbReference>
<dbReference type="Gene3D" id="1.10.150.670">
    <property type="entry name" value="Crossover junction endonuclease EME1, DNA-binding domain"/>
    <property type="match status" value="1"/>
</dbReference>
<evidence type="ECO:0000256" key="2">
    <source>
        <dbReference type="RuleBase" id="RU369042"/>
    </source>
</evidence>
<dbReference type="EnsemblMetazoa" id="CJA06846.1">
    <property type="protein sequence ID" value="CJA06846.1"/>
    <property type="gene ID" value="WBGene00126050"/>
</dbReference>
<comment type="subunit">
    <text evidence="2">Interacts with EME1.</text>
</comment>
<dbReference type="PANTHER" id="PTHR13451:SF0">
    <property type="entry name" value="CROSSOVER JUNCTION ENDONUCLEASE MUS81"/>
    <property type="match status" value="1"/>
</dbReference>
<dbReference type="PROSITE" id="PS50890">
    <property type="entry name" value="PUA"/>
    <property type="match status" value="1"/>
</dbReference>
<keyword evidence="2" id="KW-0227">DNA damage</keyword>
<protein>
    <recommendedName>
        <fullName evidence="2">Crossover junction endonuclease MUS81</fullName>
        <ecNumber evidence="2">3.1.22.-</ecNumber>
    </recommendedName>
</protein>
<evidence type="ECO:0000313" key="4">
    <source>
        <dbReference type="EnsemblMetazoa" id="CJA06846.1"/>
    </source>
</evidence>
<dbReference type="SMART" id="SM00359">
    <property type="entry name" value="PUA"/>
    <property type="match status" value="1"/>
</dbReference>
<keyword evidence="5" id="KW-1185">Reference proteome</keyword>
<dbReference type="InterPro" id="IPR015947">
    <property type="entry name" value="PUA-like_sf"/>
</dbReference>
<reference evidence="4" key="2">
    <citation type="submission" date="2022-06" db="UniProtKB">
        <authorList>
            <consortium name="EnsemblMetazoa"/>
        </authorList>
    </citation>
    <scope>IDENTIFICATION</scope>
    <source>
        <strain evidence="4">DF5081</strain>
    </source>
</reference>
<sequence length="298" mass="33485">MRPLTEEETSLVFAKLASFIGDNVSMLIDRNDGDYCFRNHKERVYYCSENLMRQAACIAREPLLAFGTCLGKFTKSKKFHLQITALDYLAPYSKYKVWLKPNAEQQFLYGNNILKSGIARMTDGTPTHAGIVVFSMTDVPLGSIGPFSEFSAVFCHFVNNPITVVKIAAVASTLSNGGYLIQRCSDTRDTAAFLKEVTVRLQNKACCEEISGVAFSQLQNLLQKKKAETVKDAWIRQLMVCPGMSQARAEAIADRFPSMKALLMYFVENGDDAPIKMLHLMPQLTRPITRNLFKFFVQ</sequence>
<comment type="similarity">
    <text evidence="2">Belongs to the XPF family.</text>
</comment>
<dbReference type="Pfam" id="PF17833">
    <property type="entry name" value="pre-PUA_NIP7"/>
    <property type="match status" value="1"/>
</dbReference>
<dbReference type="GO" id="GO:0031573">
    <property type="term" value="P:mitotic intra-S DNA damage checkpoint signaling"/>
    <property type="evidence" value="ECO:0007669"/>
    <property type="project" value="TreeGrafter"/>
</dbReference>
<keyword evidence="2" id="KW-0539">Nucleus</keyword>
<dbReference type="Proteomes" id="UP000005237">
    <property type="component" value="Unassembled WGS sequence"/>
</dbReference>
<keyword evidence="2" id="KW-0255">Endonuclease</keyword>
<dbReference type="InterPro" id="IPR055359">
    <property type="entry name" value="Nip7_N_euk"/>
</dbReference>
<comment type="cofactor">
    <cofactor evidence="2">
        <name>Mg(2+)</name>
        <dbReference type="ChEBI" id="CHEBI:18420"/>
    </cofactor>
</comment>
<comment type="function">
    <text evidence="1">Required for proper 34S pre-rRNA processing and 60S ribosome subunit assembly.</text>
</comment>
<feature type="domain" description="PUA" evidence="3">
    <location>
        <begin position="95"/>
        <end position="172"/>
    </location>
</feature>
<dbReference type="FunFam" id="3.10.450.220:FF:000001">
    <property type="entry name" value="60S ribosome subunit biogenesis protein NIP7 homolog"/>
    <property type="match status" value="1"/>
</dbReference>
<organism evidence="4 5">
    <name type="scientific">Caenorhabditis japonica</name>
    <dbReference type="NCBI Taxonomy" id="281687"/>
    <lineage>
        <taxon>Eukaryota</taxon>
        <taxon>Metazoa</taxon>
        <taxon>Ecdysozoa</taxon>
        <taxon>Nematoda</taxon>
        <taxon>Chromadorea</taxon>
        <taxon>Rhabditida</taxon>
        <taxon>Rhabditina</taxon>
        <taxon>Rhabditomorpha</taxon>
        <taxon>Rhabditoidea</taxon>
        <taxon>Rhabditidae</taxon>
        <taxon>Peloderinae</taxon>
        <taxon>Caenorhabditis</taxon>
    </lineage>
</organism>
<dbReference type="InterPro" id="IPR002478">
    <property type="entry name" value="PUA"/>
</dbReference>
<dbReference type="InterPro" id="IPR005155">
    <property type="entry name" value="UPF0113_PUA"/>
</dbReference>
<dbReference type="Gene3D" id="3.10.450.220">
    <property type="match status" value="1"/>
</dbReference>
<dbReference type="InterPro" id="IPR033309">
    <property type="entry name" value="Mus81"/>
</dbReference>
<dbReference type="GO" id="GO:0000727">
    <property type="term" value="P:double-strand break repair via break-induced replication"/>
    <property type="evidence" value="ECO:0007669"/>
    <property type="project" value="UniProtKB-UniRule"/>
</dbReference>
<accession>A0A8R1DMW8</accession>
<dbReference type="GO" id="GO:0003723">
    <property type="term" value="F:RNA binding"/>
    <property type="evidence" value="ECO:0007669"/>
    <property type="project" value="InterPro"/>
</dbReference>
<dbReference type="GO" id="GO:0048476">
    <property type="term" value="C:Holliday junction resolvase complex"/>
    <property type="evidence" value="ECO:0007669"/>
    <property type="project" value="UniProtKB-UniRule"/>
</dbReference>
<evidence type="ECO:0000259" key="3">
    <source>
        <dbReference type="SMART" id="SM00359"/>
    </source>
</evidence>
<dbReference type="EC" id="3.1.22.-" evidence="2"/>
<dbReference type="Pfam" id="PF03657">
    <property type="entry name" value="UPF0113"/>
    <property type="match status" value="1"/>
</dbReference>
<dbReference type="GO" id="GO:0008821">
    <property type="term" value="F:crossover junction DNA endonuclease activity"/>
    <property type="evidence" value="ECO:0007669"/>
    <property type="project" value="UniProtKB-UniRule"/>
</dbReference>
<keyword evidence="2" id="KW-0479">Metal-binding</keyword>
<proteinExistence type="inferred from homology"/>
<dbReference type="InterPro" id="IPR040598">
    <property type="entry name" value="NIP7_N"/>
</dbReference>
<dbReference type="SUPFAM" id="SSF88802">
    <property type="entry name" value="Pre-PUA domain"/>
    <property type="match status" value="1"/>
</dbReference>
<dbReference type="PANTHER" id="PTHR13451">
    <property type="entry name" value="CLASS II CROSSOVER JUNCTION ENDONUCLEASE MUS81"/>
    <property type="match status" value="1"/>
</dbReference>
<dbReference type="GO" id="GO:0046872">
    <property type="term" value="F:metal ion binding"/>
    <property type="evidence" value="ECO:0007669"/>
    <property type="project" value="UniProtKB-UniRule"/>
</dbReference>
<dbReference type="GO" id="GO:0006308">
    <property type="term" value="P:DNA catabolic process"/>
    <property type="evidence" value="ECO:0007669"/>
    <property type="project" value="UniProtKB-UniRule"/>
</dbReference>
<evidence type="ECO:0000313" key="5">
    <source>
        <dbReference type="Proteomes" id="UP000005237"/>
    </source>
</evidence>
<dbReference type="GO" id="GO:0003677">
    <property type="term" value="F:DNA binding"/>
    <property type="evidence" value="ECO:0007669"/>
    <property type="project" value="UniProtKB-UniRule"/>
</dbReference>
<dbReference type="InterPro" id="IPR042530">
    <property type="entry name" value="EME1/EME2_C"/>
</dbReference>
<dbReference type="AlphaFoldDB" id="A0A8R1DMW8"/>
<dbReference type="GO" id="GO:0048257">
    <property type="term" value="F:3'-flap endonuclease activity"/>
    <property type="evidence" value="ECO:0007669"/>
    <property type="project" value="TreeGrafter"/>
</dbReference>
<dbReference type="Gene3D" id="2.30.130.10">
    <property type="entry name" value="PUA domain"/>
    <property type="match status" value="1"/>
</dbReference>
<dbReference type="InterPro" id="IPR036974">
    <property type="entry name" value="PUA_sf"/>
</dbReference>
<keyword evidence="2" id="KW-0378">Hydrolase</keyword>
<dbReference type="GO" id="GO:0000712">
    <property type="term" value="P:resolution of meiotic recombination intermediates"/>
    <property type="evidence" value="ECO:0007669"/>
    <property type="project" value="TreeGrafter"/>
</dbReference>
<keyword evidence="2" id="KW-0460">Magnesium</keyword>